<protein>
    <submittedName>
        <fullName evidence="1">Uncharacterized protein</fullName>
    </submittedName>
</protein>
<proteinExistence type="predicted"/>
<gene>
    <name evidence="1" type="ORF">DSO57_1024073</name>
</gene>
<reference evidence="1" key="1">
    <citation type="submission" date="2022-04" db="EMBL/GenBank/DDBJ databases">
        <title>Genome of the entomopathogenic fungus Entomophthora muscae.</title>
        <authorList>
            <person name="Elya C."/>
            <person name="Lovett B.R."/>
            <person name="Lee E."/>
            <person name="Macias A.M."/>
            <person name="Hajek A.E."/>
            <person name="De Bivort B.L."/>
            <person name="Kasson M.T."/>
            <person name="De Fine Licht H.H."/>
            <person name="Stajich J.E."/>
        </authorList>
    </citation>
    <scope>NUCLEOTIDE SEQUENCE</scope>
    <source>
        <strain evidence="1">Berkeley</strain>
    </source>
</reference>
<organism evidence="1 2">
    <name type="scientific">Entomophthora muscae</name>
    <dbReference type="NCBI Taxonomy" id="34485"/>
    <lineage>
        <taxon>Eukaryota</taxon>
        <taxon>Fungi</taxon>
        <taxon>Fungi incertae sedis</taxon>
        <taxon>Zoopagomycota</taxon>
        <taxon>Entomophthoromycotina</taxon>
        <taxon>Entomophthoromycetes</taxon>
        <taxon>Entomophthorales</taxon>
        <taxon>Entomophthoraceae</taxon>
        <taxon>Entomophthora</taxon>
    </lineage>
</organism>
<evidence type="ECO:0000313" key="2">
    <source>
        <dbReference type="Proteomes" id="UP001165960"/>
    </source>
</evidence>
<accession>A0ACC2RU13</accession>
<dbReference type="Proteomes" id="UP001165960">
    <property type="component" value="Unassembled WGS sequence"/>
</dbReference>
<dbReference type="EMBL" id="QTSX02006518">
    <property type="protein sequence ID" value="KAJ9053455.1"/>
    <property type="molecule type" value="Genomic_DNA"/>
</dbReference>
<sequence length="92" mass="10091">MSGRANSFHDGEARHLGIGELASRGRSFSSNSTLPDHQADSVNSPVPVILNLIQPNAPRFKDDKQQEGFQKGPDPRSCMTSPIFALTYDQLH</sequence>
<evidence type="ECO:0000313" key="1">
    <source>
        <dbReference type="EMBL" id="KAJ9053455.1"/>
    </source>
</evidence>
<comment type="caution">
    <text evidence="1">The sequence shown here is derived from an EMBL/GenBank/DDBJ whole genome shotgun (WGS) entry which is preliminary data.</text>
</comment>
<name>A0ACC2RU13_9FUNG</name>
<keyword evidence="2" id="KW-1185">Reference proteome</keyword>